<dbReference type="Pfam" id="PF00023">
    <property type="entry name" value="Ank"/>
    <property type="match status" value="1"/>
</dbReference>
<evidence type="ECO:0000256" key="3">
    <source>
        <dbReference type="PROSITE-ProRule" id="PRU00023"/>
    </source>
</evidence>
<dbReference type="PANTHER" id="PTHR24198">
    <property type="entry name" value="ANKYRIN REPEAT AND PROTEIN KINASE DOMAIN-CONTAINING PROTEIN"/>
    <property type="match status" value="1"/>
</dbReference>
<protein>
    <submittedName>
        <fullName evidence="4">Ankyrin repeat-containing domain protein</fullName>
    </submittedName>
</protein>
<dbReference type="Pfam" id="PF13637">
    <property type="entry name" value="Ank_4"/>
    <property type="match status" value="1"/>
</dbReference>
<evidence type="ECO:0000256" key="1">
    <source>
        <dbReference type="ARBA" id="ARBA00022737"/>
    </source>
</evidence>
<dbReference type="PROSITE" id="PS50088">
    <property type="entry name" value="ANK_REPEAT"/>
    <property type="match status" value="1"/>
</dbReference>
<dbReference type="EMBL" id="JAULSO010000006">
    <property type="protein sequence ID" value="KAK3681742.1"/>
    <property type="molecule type" value="Genomic_DNA"/>
</dbReference>
<organism evidence="4 5">
    <name type="scientific">Podospora appendiculata</name>
    <dbReference type="NCBI Taxonomy" id="314037"/>
    <lineage>
        <taxon>Eukaryota</taxon>
        <taxon>Fungi</taxon>
        <taxon>Dikarya</taxon>
        <taxon>Ascomycota</taxon>
        <taxon>Pezizomycotina</taxon>
        <taxon>Sordariomycetes</taxon>
        <taxon>Sordariomycetidae</taxon>
        <taxon>Sordariales</taxon>
        <taxon>Podosporaceae</taxon>
        <taxon>Podospora</taxon>
    </lineage>
</organism>
<evidence type="ECO:0000313" key="4">
    <source>
        <dbReference type="EMBL" id="KAK3681742.1"/>
    </source>
</evidence>
<accession>A0AAE0X060</accession>
<keyword evidence="2 3" id="KW-0040">ANK repeat</keyword>
<gene>
    <name evidence="4" type="ORF">B0T22DRAFT_523002</name>
</gene>
<dbReference type="Gene3D" id="1.25.40.20">
    <property type="entry name" value="Ankyrin repeat-containing domain"/>
    <property type="match status" value="1"/>
</dbReference>
<comment type="caution">
    <text evidence="4">The sequence shown here is derived from an EMBL/GenBank/DDBJ whole genome shotgun (WGS) entry which is preliminary data.</text>
</comment>
<dbReference type="Proteomes" id="UP001270362">
    <property type="component" value="Unassembled WGS sequence"/>
</dbReference>
<sequence>MPWQYKPSTASFSLEPSSAAYASGLTRDNIYRQSFSFFLILCITDHPPSSGRPNTAISTLSKASFMNGGDLNTFSDEPETELELTEPHPTINNLLAFLFFPYYWHGGYTHHLKKRYYTPLHLAAHRGRADIVEFLVENGAELEALSKALCRCRYVHNLRFYQDMEPANEVPRWFPIHHAIYGDHLAIVKLLYSLRPAPATSAISYSPPALPQFGVTAIQSAAANGNLEILSYLLGETTVSEAQRTDYNGDDAIHYSTLCRSRSAMQSVMTALGNKGLTVRDFDVAGGPKGHLDSAIQTGNWSAVLEILRRTQGNANPAGHDACRMLHSVVVDTPFGGRCYEDWQDTGFSRGDWEEDYRAVIPALAARALLGAGMSTEGKSSPGFRVEYQDVSGVTPLVAVARYAGRREPDPDSYSDWTLMPLTELVRAGADFTSTSVDGKVPLVHCLESLWIGSLQIPVIRELIGTMVRETAKAGGRDLMGPIIAWAIWKAENYHLAAIQALLLYLTPALLSKRNLKKLFKFSRTYEDPSSIVHKDKDCIMEYLAGYCKRNALDDEIARICTGWLNLVFYERGGDFYQPDRDFLCEHLLSFLDDESKSTLPTKGGPMPLVDLYVLRLALNLSDTARGLACWDGPLSPGWIFQIDSWPTTPHLAVKAGSRNAVLTCIEDRPNVNAVVRYGGRLPAFNAKTYVGSAPLHPRGSRRVPIPGESETFHLTTVSEFVTAALQKINQREADTVPEQNKRLEASAYEMAMELGRDDPEMARLAAAMIERHPYPAIPRKCREKKVRRRCVLRERKHLGYRTSKPRVYGYEW</sequence>
<reference evidence="4" key="2">
    <citation type="submission" date="2023-06" db="EMBL/GenBank/DDBJ databases">
        <authorList>
            <consortium name="Lawrence Berkeley National Laboratory"/>
            <person name="Haridas S."/>
            <person name="Hensen N."/>
            <person name="Bonometti L."/>
            <person name="Westerberg I."/>
            <person name="Brannstrom I.O."/>
            <person name="Guillou S."/>
            <person name="Cros-Aarteil S."/>
            <person name="Calhoun S."/>
            <person name="Kuo A."/>
            <person name="Mondo S."/>
            <person name="Pangilinan J."/>
            <person name="Riley R."/>
            <person name="Labutti K."/>
            <person name="Andreopoulos B."/>
            <person name="Lipzen A."/>
            <person name="Chen C."/>
            <person name="Yanf M."/>
            <person name="Daum C."/>
            <person name="Ng V."/>
            <person name="Clum A."/>
            <person name="Steindorff A."/>
            <person name="Ohm R."/>
            <person name="Martin F."/>
            <person name="Silar P."/>
            <person name="Natvig D."/>
            <person name="Lalanne C."/>
            <person name="Gautier V."/>
            <person name="Ament-Velasquez S.L."/>
            <person name="Kruys A."/>
            <person name="Hutchinson M.I."/>
            <person name="Powell A.J."/>
            <person name="Barry K."/>
            <person name="Miller A.N."/>
            <person name="Grigoriev I.V."/>
            <person name="Debuchy R."/>
            <person name="Gladieux P."/>
            <person name="Thoren M.H."/>
            <person name="Johannesson H."/>
        </authorList>
    </citation>
    <scope>NUCLEOTIDE SEQUENCE</scope>
    <source>
        <strain evidence="4">CBS 314.62</strain>
    </source>
</reference>
<dbReference type="AlphaFoldDB" id="A0AAE0X060"/>
<name>A0AAE0X060_9PEZI</name>
<evidence type="ECO:0000313" key="5">
    <source>
        <dbReference type="Proteomes" id="UP001270362"/>
    </source>
</evidence>
<proteinExistence type="predicted"/>
<dbReference type="PROSITE" id="PS50297">
    <property type="entry name" value="ANK_REP_REGION"/>
    <property type="match status" value="1"/>
</dbReference>
<dbReference type="InterPro" id="IPR036770">
    <property type="entry name" value="Ankyrin_rpt-contain_sf"/>
</dbReference>
<keyword evidence="5" id="KW-1185">Reference proteome</keyword>
<dbReference type="SMART" id="SM00248">
    <property type="entry name" value="ANK"/>
    <property type="match status" value="4"/>
</dbReference>
<dbReference type="SUPFAM" id="SSF48403">
    <property type="entry name" value="Ankyrin repeat"/>
    <property type="match status" value="1"/>
</dbReference>
<feature type="repeat" description="ANK" evidence="3">
    <location>
        <begin position="115"/>
        <end position="147"/>
    </location>
</feature>
<dbReference type="PANTHER" id="PTHR24198:SF165">
    <property type="entry name" value="ANKYRIN REPEAT-CONTAINING PROTEIN-RELATED"/>
    <property type="match status" value="1"/>
</dbReference>
<keyword evidence="1" id="KW-0677">Repeat</keyword>
<dbReference type="InterPro" id="IPR002110">
    <property type="entry name" value="Ankyrin_rpt"/>
</dbReference>
<evidence type="ECO:0000256" key="2">
    <source>
        <dbReference type="ARBA" id="ARBA00023043"/>
    </source>
</evidence>
<reference evidence="4" key="1">
    <citation type="journal article" date="2023" name="Mol. Phylogenet. Evol.">
        <title>Genome-scale phylogeny and comparative genomics of the fungal order Sordariales.</title>
        <authorList>
            <person name="Hensen N."/>
            <person name="Bonometti L."/>
            <person name="Westerberg I."/>
            <person name="Brannstrom I.O."/>
            <person name="Guillou S."/>
            <person name="Cros-Aarteil S."/>
            <person name="Calhoun S."/>
            <person name="Haridas S."/>
            <person name="Kuo A."/>
            <person name="Mondo S."/>
            <person name="Pangilinan J."/>
            <person name="Riley R."/>
            <person name="LaButti K."/>
            <person name="Andreopoulos B."/>
            <person name="Lipzen A."/>
            <person name="Chen C."/>
            <person name="Yan M."/>
            <person name="Daum C."/>
            <person name="Ng V."/>
            <person name="Clum A."/>
            <person name="Steindorff A."/>
            <person name="Ohm R.A."/>
            <person name="Martin F."/>
            <person name="Silar P."/>
            <person name="Natvig D.O."/>
            <person name="Lalanne C."/>
            <person name="Gautier V."/>
            <person name="Ament-Velasquez S.L."/>
            <person name="Kruys A."/>
            <person name="Hutchinson M.I."/>
            <person name="Powell A.J."/>
            <person name="Barry K."/>
            <person name="Miller A.N."/>
            <person name="Grigoriev I.V."/>
            <person name="Debuchy R."/>
            <person name="Gladieux P."/>
            <person name="Hiltunen Thoren M."/>
            <person name="Johannesson H."/>
        </authorList>
    </citation>
    <scope>NUCLEOTIDE SEQUENCE</scope>
    <source>
        <strain evidence="4">CBS 314.62</strain>
    </source>
</reference>